<organism evidence="2 3">
    <name type="scientific">Clavibacter michiganensis subsp. michiganensis</name>
    <dbReference type="NCBI Taxonomy" id="33013"/>
    <lineage>
        <taxon>Bacteria</taxon>
        <taxon>Bacillati</taxon>
        <taxon>Actinomycetota</taxon>
        <taxon>Actinomycetes</taxon>
        <taxon>Micrococcales</taxon>
        <taxon>Microbacteriaceae</taxon>
        <taxon>Clavibacter</taxon>
    </lineage>
</organism>
<sequence length="342" mass="37845">MAYARRVTNSDSWTAVQTAAVIVAAVGAMFTLVATIVSAVLSARRDRVSWLREAQGKANHEYIDAMYAFLEAVHSGPLDRALHTPDFVGLDEAWDANRGKSSDLSNAARHLNSVGSMSILFRASQFNTAADTLMALAHPASGVSNAYALVQRKKAIEILADLSTGVDFAVRLDGKLDSFKIRRNLMPLVYGPLKRVKLIWRRTHETVADTEARQFMLRMSDDVALPFLLDWRVRSFSGELTQTAYIDGEPWLLSQALSQNNSYTGTLWAVLAKIPELPWLYALSPSVPATHRNRLYADAAELVRHGGRNVEVLYGASNWIDGVVIGPTGPTYAQIWFWRPPS</sequence>
<dbReference type="AlphaFoldDB" id="A0A251XMW0"/>
<accession>A0A251XMW0</accession>
<evidence type="ECO:0000313" key="3">
    <source>
        <dbReference type="Proteomes" id="UP000195062"/>
    </source>
</evidence>
<keyword evidence="1" id="KW-1133">Transmembrane helix</keyword>
<keyword evidence="3" id="KW-1185">Reference proteome</keyword>
<protein>
    <submittedName>
        <fullName evidence="2">Uncharacterized protein</fullName>
    </submittedName>
</protein>
<comment type="caution">
    <text evidence="2">The sequence shown here is derived from an EMBL/GenBank/DDBJ whole genome shotgun (WGS) entry which is preliminary data.</text>
</comment>
<feature type="transmembrane region" description="Helical" evidence="1">
    <location>
        <begin position="20"/>
        <end position="43"/>
    </location>
</feature>
<evidence type="ECO:0000313" key="2">
    <source>
        <dbReference type="EMBL" id="OUE04740.1"/>
    </source>
</evidence>
<keyword evidence="1" id="KW-0812">Transmembrane</keyword>
<keyword evidence="1" id="KW-0472">Membrane</keyword>
<name>A0A251XMW0_CLAMM</name>
<dbReference type="Proteomes" id="UP000195062">
    <property type="component" value="Unassembled WGS sequence"/>
</dbReference>
<gene>
    <name evidence="2" type="ORF">CMMCAS07_07315</name>
</gene>
<proteinExistence type="predicted"/>
<evidence type="ECO:0000256" key="1">
    <source>
        <dbReference type="SAM" id="Phobius"/>
    </source>
</evidence>
<dbReference type="EMBL" id="MDHH01000001">
    <property type="protein sequence ID" value="OUE04740.1"/>
    <property type="molecule type" value="Genomic_DNA"/>
</dbReference>
<reference evidence="2 3" key="1">
    <citation type="submission" date="2016-08" db="EMBL/GenBank/DDBJ databases">
        <title>Genome sequence of Clavibacter michiganensis subsp. michiganensis strain CASJ007.</title>
        <authorList>
            <person name="Thapa S.P."/>
            <person name="Coaker G."/>
        </authorList>
    </citation>
    <scope>NUCLEOTIDE SEQUENCE [LARGE SCALE GENOMIC DNA]</scope>
    <source>
        <strain evidence="2">CASJ007</strain>
    </source>
</reference>